<organism evidence="8 9">
    <name type="scientific">Clarias magur</name>
    <name type="common">Asian catfish</name>
    <name type="synonym">Macropteronotus magur</name>
    <dbReference type="NCBI Taxonomy" id="1594786"/>
    <lineage>
        <taxon>Eukaryota</taxon>
        <taxon>Metazoa</taxon>
        <taxon>Chordata</taxon>
        <taxon>Craniata</taxon>
        <taxon>Vertebrata</taxon>
        <taxon>Euteleostomi</taxon>
        <taxon>Actinopterygii</taxon>
        <taxon>Neopterygii</taxon>
        <taxon>Teleostei</taxon>
        <taxon>Ostariophysi</taxon>
        <taxon>Siluriformes</taxon>
        <taxon>Clariidae</taxon>
        <taxon>Clarias</taxon>
    </lineage>
</organism>
<dbReference type="GO" id="GO:0031638">
    <property type="term" value="P:zymogen activation"/>
    <property type="evidence" value="ECO:0007669"/>
    <property type="project" value="TreeGrafter"/>
</dbReference>
<feature type="disulfide bond" evidence="5">
    <location>
        <begin position="196"/>
        <end position="206"/>
    </location>
</feature>
<feature type="disulfide bond" evidence="5">
    <location>
        <begin position="91"/>
        <end position="101"/>
    </location>
</feature>
<keyword evidence="1 6" id="KW-0732">Signal</keyword>
<gene>
    <name evidence="8" type="ORF">DAT39_022861</name>
</gene>
<dbReference type="EMBL" id="QNUK01001307">
    <property type="protein sequence ID" value="KAF5884336.1"/>
    <property type="molecule type" value="Genomic_DNA"/>
</dbReference>
<name>A0A8J4T2A1_CLAMG</name>
<dbReference type="PANTHER" id="PTHR48071">
    <property type="entry name" value="SRCR DOMAIN-CONTAINING PROTEIN"/>
    <property type="match status" value="1"/>
</dbReference>
<dbReference type="GO" id="GO:0005886">
    <property type="term" value="C:plasma membrane"/>
    <property type="evidence" value="ECO:0007669"/>
    <property type="project" value="TreeGrafter"/>
</dbReference>
<keyword evidence="2" id="KW-0677">Repeat</keyword>
<feature type="domain" description="SRCR" evidence="7">
    <location>
        <begin position="127"/>
        <end position="228"/>
    </location>
</feature>
<dbReference type="OrthoDB" id="536948at2759"/>
<dbReference type="PANTHER" id="PTHR48071:SF24">
    <property type="entry name" value="DELETED IN MALIGNANT BRAIN TUMORS 1 PROTEIN-LIKE"/>
    <property type="match status" value="1"/>
</dbReference>
<feature type="domain" description="SRCR" evidence="7">
    <location>
        <begin position="22"/>
        <end position="122"/>
    </location>
</feature>
<dbReference type="GO" id="GO:0004252">
    <property type="term" value="F:serine-type endopeptidase activity"/>
    <property type="evidence" value="ECO:0007669"/>
    <property type="project" value="TreeGrafter"/>
</dbReference>
<sequence>MEICLTFILLSSTLTLTAADSVRLVNGGSRCAGRVEVHQEGQWGTVCGDRWDMDDAAVVCRELRCGEAVDAPQYGHFGPGSGPIWMDDVDCSGSESTLKSCGSGGWGKQDCGHGEDAGVTCSDHRMPRLSAGPHRCSGRVEVFHGGSWSRVCDADFDQQDAEVVCRELGCGIPVKVLGSAAFGRGEGQVWTEELQCRGNESDITFCPTSSSLKHSNCSHDNDVGLICS</sequence>
<evidence type="ECO:0000256" key="4">
    <source>
        <dbReference type="ARBA" id="ARBA00023180"/>
    </source>
</evidence>
<feature type="disulfide bond" evidence="5">
    <location>
        <begin position="47"/>
        <end position="111"/>
    </location>
</feature>
<protein>
    <submittedName>
        <fullName evidence="8">Deleted in malignant brain tumors 1 protein-like</fullName>
    </submittedName>
</protein>
<evidence type="ECO:0000259" key="7">
    <source>
        <dbReference type="PROSITE" id="PS50287"/>
    </source>
</evidence>
<evidence type="ECO:0000313" key="8">
    <source>
        <dbReference type="EMBL" id="KAF5884336.1"/>
    </source>
</evidence>
<evidence type="ECO:0000256" key="6">
    <source>
        <dbReference type="SAM" id="SignalP"/>
    </source>
</evidence>
<dbReference type="AlphaFoldDB" id="A0A8J4T2A1"/>
<feature type="non-terminal residue" evidence="8">
    <location>
        <position position="228"/>
    </location>
</feature>
<comment type="caution">
    <text evidence="5">Lacks conserved residue(s) required for the propagation of feature annotation.</text>
</comment>
<evidence type="ECO:0000313" key="9">
    <source>
        <dbReference type="Proteomes" id="UP000727407"/>
    </source>
</evidence>
<proteinExistence type="predicted"/>
<dbReference type="PROSITE" id="PS50287">
    <property type="entry name" value="SRCR_2"/>
    <property type="match status" value="2"/>
</dbReference>
<dbReference type="SUPFAM" id="SSF56487">
    <property type="entry name" value="SRCR-like"/>
    <property type="match status" value="2"/>
</dbReference>
<dbReference type="Proteomes" id="UP000727407">
    <property type="component" value="Unassembled WGS sequence"/>
</dbReference>
<dbReference type="Gene3D" id="3.10.250.10">
    <property type="entry name" value="SRCR-like domain"/>
    <property type="match status" value="2"/>
</dbReference>
<dbReference type="InterPro" id="IPR001190">
    <property type="entry name" value="SRCR"/>
</dbReference>
<evidence type="ECO:0000256" key="2">
    <source>
        <dbReference type="ARBA" id="ARBA00022737"/>
    </source>
</evidence>
<dbReference type="FunFam" id="3.10.250.10:FF:000002">
    <property type="entry name" value="Scavenger receptor cysteine-rich type 1 protein M130"/>
    <property type="match status" value="1"/>
</dbReference>
<dbReference type="SMART" id="SM00202">
    <property type="entry name" value="SR"/>
    <property type="match status" value="2"/>
</dbReference>
<evidence type="ECO:0000256" key="3">
    <source>
        <dbReference type="ARBA" id="ARBA00023157"/>
    </source>
</evidence>
<accession>A0A8J4T2A1</accession>
<keyword evidence="3 5" id="KW-1015">Disulfide bond</keyword>
<dbReference type="FunFam" id="3.10.250.10:FF:000006">
    <property type="entry name" value="neurotrypsin isoform X2"/>
    <property type="match status" value="1"/>
</dbReference>
<feature type="chain" id="PRO_5035277166" evidence="6">
    <location>
        <begin position="20"/>
        <end position="228"/>
    </location>
</feature>
<feature type="disulfide bond" evidence="5">
    <location>
        <begin position="60"/>
        <end position="121"/>
    </location>
</feature>
<keyword evidence="9" id="KW-1185">Reference proteome</keyword>
<dbReference type="PRINTS" id="PR00258">
    <property type="entry name" value="SPERACTRCPTR"/>
</dbReference>
<evidence type="ECO:0000256" key="5">
    <source>
        <dbReference type="PROSITE-ProRule" id="PRU00196"/>
    </source>
</evidence>
<dbReference type="InterPro" id="IPR036772">
    <property type="entry name" value="SRCR-like_dom_sf"/>
</dbReference>
<keyword evidence="4" id="KW-0325">Glycoprotein</keyword>
<feature type="signal peptide" evidence="6">
    <location>
        <begin position="1"/>
        <end position="19"/>
    </location>
</feature>
<dbReference type="Pfam" id="PF00530">
    <property type="entry name" value="SRCR"/>
    <property type="match status" value="2"/>
</dbReference>
<evidence type="ECO:0000256" key="1">
    <source>
        <dbReference type="ARBA" id="ARBA00022729"/>
    </source>
</evidence>
<comment type="caution">
    <text evidence="8">The sequence shown here is derived from an EMBL/GenBank/DDBJ whole genome shotgun (WGS) entry which is preliminary data.</text>
</comment>
<reference evidence="8" key="1">
    <citation type="submission" date="2020-07" db="EMBL/GenBank/DDBJ databases">
        <title>Clarias magur genome sequencing, assembly and annotation.</title>
        <authorList>
            <person name="Kushwaha B."/>
            <person name="Kumar R."/>
            <person name="Das P."/>
            <person name="Joshi C.G."/>
            <person name="Kumar D."/>
            <person name="Nagpure N.S."/>
            <person name="Pandey M."/>
            <person name="Agarwal S."/>
            <person name="Srivastava S."/>
            <person name="Singh M."/>
            <person name="Sahoo L."/>
            <person name="Jayasankar P."/>
            <person name="Meher P.K."/>
            <person name="Koringa P.G."/>
            <person name="Iquebal M.A."/>
            <person name="Das S.P."/>
            <person name="Bit A."/>
            <person name="Patnaik S."/>
            <person name="Patel N."/>
            <person name="Shah T.M."/>
            <person name="Hinsu A."/>
            <person name="Jena J.K."/>
        </authorList>
    </citation>
    <scope>NUCLEOTIDE SEQUENCE</scope>
    <source>
        <strain evidence="8">CIFAMagur01</strain>
        <tissue evidence="8">Testis</tissue>
    </source>
</reference>